<protein>
    <submittedName>
        <fullName evidence="8">Outer membrane protein transport protein</fullName>
    </submittedName>
</protein>
<evidence type="ECO:0000313" key="8">
    <source>
        <dbReference type="EMBL" id="QTD49950.1"/>
    </source>
</evidence>
<dbReference type="PANTHER" id="PTHR35093:SF8">
    <property type="entry name" value="OUTER MEMBRANE PROTEIN NMB0088-RELATED"/>
    <property type="match status" value="1"/>
</dbReference>
<dbReference type="RefSeq" id="WP_237379581.1">
    <property type="nucleotide sequence ID" value="NZ_CP071793.1"/>
</dbReference>
<sequence>MRRRQSRPSPRLRFLGILLAFLGGPLLGQTNEEVFREFQFDFSVPGARAMGMGGAFIGTADDATASFANPAGLAYLTDPGFTFEYRRLSEEGDEGSLPIGGETNSNIVFTEDPLSTGLWNFASANYRWRGWFFGVYHHVYLREKQRRFFDTRVLQGNFQRVESREVRLDFRGRTLGLGVARRLGPLKLGATFNYVRLAGETEYFRNGFIRSLGNGGVRTLAYQSTIDDRDAGLGFNLGLLHEVNPNFTWGMVWRENPKLTLTESVLETVNEQPVLIEHFEVPFVVPDVFGTGLQWRARPNLRFMLDWQRIFYSEMIGDDFVIAESIQTEEAANYVVRDIDQIHAGLEWLLAGERQVWAIRTGYFRNPPHTVSYVGDDPFIAERFTRTRPADEDHVTVGLGWVLDNRFEVDAAANFRQDGREVTLSVIWRMK</sequence>
<evidence type="ECO:0000256" key="1">
    <source>
        <dbReference type="ARBA" id="ARBA00004571"/>
    </source>
</evidence>
<dbReference type="Proteomes" id="UP000663929">
    <property type="component" value="Chromosome"/>
</dbReference>
<dbReference type="SUPFAM" id="SSF56935">
    <property type="entry name" value="Porins"/>
    <property type="match status" value="1"/>
</dbReference>
<dbReference type="Gene3D" id="2.40.160.60">
    <property type="entry name" value="Outer membrane protein transport protein (OMPP1/FadL/TodX)"/>
    <property type="match status" value="1"/>
</dbReference>
<evidence type="ECO:0000256" key="7">
    <source>
        <dbReference type="ARBA" id="ARBA00023237"/>
    </source>
</evidence>
<gene>
    <name evidence="8" type="ORF">J3U87_30580</name>
</gene>
<dbReference type="GO" id="GO:0009279">
    <property type="term" value="C:cell outer membrane"/>
    <property type="evidence" value="ECO:0007669"/>
    <property type="project" value="UniProtKB-SubCell"/>
</dbReference>
<accession>A0A8A4TK83</accession>
<evidence type="ECO:0000256" key="4">
    <source>
        <dbReference type="ARBA" id="ARBA00022692"/>
    </source>
</evidence>
<evidence type="ECO:0000313" key="9">
    <source>
        <dbReference type="Proteomes" id="UP000663929"/>
    </source>
</evidence>
<evidence type="ECO:0000256" key="5">
    <source>
        <dbReference type="ARBA" id="ARBA00022729"/>
    </source>
</evidence>
<comment type="subcellular location">
    <subcellularLocation>
        <location evidence="1">Cell outer membrane</location>
        <topology evidence="1">Multi-pass membrane protein</topology>
    </subcellularLocation>
</comment>
<keyword evidence="5" id="KW-0732">Signal</keyword>
<evidence type="ECO:0000256" key="6">
    <source>
        <dbReference type="ARBA" id="ARBA00023136"/>
    </source>
</evidence>
<keyword evidence="9" id="KW-1185">Reference proteome</keyword>
<dbReference type="GO" id="GO:0015483">
    <property type="term" value="F:long-chain fatty acid transporting porin activity"/>
    <property type="evidence" value="ECO:0007669"/>
    <property type="project" value="TreeGrafter"/>
</dbReference>
<organism evidence="8 9">
    <name type="scientific">Sulfidibacter corallicola</name>
    <dbReference type="NCBI Taxonomy" id="2818388"/>
    <lineage>
        <taxon>Bacteria</taxon>
        <taxon>Pseudomonadati</taxon>
        <taxon>Acidobacteriota</taxon>
        <taxon>Holophagae</taxon>
        <taxon>Acanthopleuribacterales</taxon>
        <taxon>Acanthopleuribacteraceae</taxon>
        <taxon>Sulfidibacter</taxon>
    </lineage>
</organism>
<dbReference type="KEGG" id="scor:J3U87_30580"/>
<comment type="similarity">
    <text evidence="2">Belongs to the OmpP1/FadL family.</text>
</comment>
<proteinExistence type="inferred from homology"/>
<dbReference type="AlphaFoldDB" id="A0A8A4TK83"/>
<evidence type="ECO:0000256" key="3">
    <source>
        <dbReference type="ARBA" id="ARBA00022452"/>
    </source>
</evidence>
<dbReference type="InterPro" id="IPR005017">
    <property type="entry name" value="OMPP1/FadL/TodX"/>
</dbReference>
<name>A0A8A4TK83_SULCO</name>
<reference evidence="8" key="1">
    <citation type="submission" date="2021-03" db="EMBL/GenBank/DDBJ databases">
        <title>Acanthopleuribacteraceae sp. M133.</title>
        <authorList>
            <person name="Wang G."/>
        </authorList>
    </citation>
    <scope>NUCLEOTIDE SEQUENCE</scope>
    <source>
        <strain evidence="8">M133</strain>
    </source>
</reference>
<keyword evidence="3" id="KW-1134">Transmembrane beta strand</keyword>
<keyword evidence="4" id="KW-0812">Transmembrane</keyword>
<keyword evidence="7" id="KW-0998">Cell outer membrane</keyword>
<evidence type="ECO:0000256" key="2">
    <source>
        <dbReference type="ARBA" id="ARBA00008163"/>
    </source>
</evidence>
<keyword evidence="6" id="KW-0472">Membrane</keyword>
<dbReference type="EMBL" id="CP071793">
    <property type="protein sequence ID" value="QTD49950.1"/>
    <property type="molecule type" value="Genomic_DNA"/>
</dbReference>
<dbReference type="PANTHER" id="PTHR35093">
    <property type="entry name" value="OUTER MEMBRANE PROTEIN NMB0088-RELATED"/>
    <property type="match status" value="1"/>
</dbReference>